<dbReference type="Proteomes" id="UP000789860">
    <property type="component" value="Unassembled WGS sequence"/>
</dbReference>
<protein>
    <submittedName>
        <fullName evidence="1">8979_t:CDS:1</fullName>
    </submittedName>
</protein>
<sequence>MESTEEKILSTRRSLVRQSGIHIRPHEVPMRPEIHVPQPSPIQPSSRQYSPRNAQPQSTRPQCNNQSDNMQHSGSAATSSRITITMTSITTSSPQNSNTTTYVTTEIAPSDNSEACESQPNEISTNTNATTPVTRTTNYFHSQSNLPNQTTTGATNYSHNAMYYNPQPNIQDTYQQTNYLKDISSTSNKNSSITYLPSSPTIPYHNYSSHYNDPTSHCNQSTNIPYMWSSNDPCTAGPSTSALQNSGNSFQSNISESNTPSTCGSECCTGNSKFSGSRPRYYRLPVISTLNTVYDVWNEWNVGLDGNPSVVMMMESYGNKWLLDNSIILAPRKKVIKEVQRKAIEMGLDDALNELERIKGKNDLVWLAEKISMEANN</sequence>
<gene>
    <name evidence="1" type="ORF">SCALOS_LOCUS4949</name>
</gene>
<keyword evidence="2" id="KW-1185">Reference proteome</keyword>
<reference evidence="1" key="1">
    <citation type="submission" date="2021-06" db="EMBL/GenBank/DDBJ databases">
        <authorList>
            <person name="Kallberg Y."/>
            <person name="Tangrot J."/>
            <person name="Rosling A."/>
        </authorList>
    </citation>
    <scope>NUCLEOTIDE SEQUENCE</scope>
    <source>
        <strain evidence="1">AU212A</strain>
    </source>
</reference>
<organism evidence="1 2">
    <name type="scientific">Scutellospora calospora</name>
    <dbReference type="NCBI Taxonomy" id="85575"/>
    <lineage>
        <taxon>Eukaryota</taxon>
        <taxon>Fungi</taxon>
        <taxon>Fungi incertae sedis</taxon>
        <taxon>Mucoromycota</taxon>
        <taxon>Glomeromycotina</taxon>
        <taxon>Glomeromycetes</taxon>
        <taxon>Diversisporales</taxon>
        <taxon>Gigasporaceae</taxon>
        <taxon>Scutellospora</taxon>
    </lineage>
</organism>
<evidence type="ECO:0000313" key="2">
    <source>
        <dbReference type="Proteomes" id="UP000789860"/>
    </source>
</evidence>
<comment type="caution">
    <text evidence="1">The sequence shown here is derived from an EMBL/GenBank/DDBJ whole genome shotgun (WGS) entry which is preliminary data.</text>
</comment>
<accession>A0ACA9LSP2</accession>
<dbReference type="EMBL" id="CAJVPM010007284">
    <property type="protein sequence ID" value="CAG8544124.1"/>
    <property type="molecule type" value="Genomic_DNA"/>
</dbReference>
<evidence type="ECO:0000313" key="1">
    <source>
        <dbReference type="EMBL" id="CAG8544124.1"/>
    </source>
</evidence>
<name>A0ACA9LSP2_9GLOM</name>
<proteinExistence type="predicted"/>